<dbReference type="InterPro" id="IPR027417">
    <property type="entry name" value="P-loop_NTPase"/>
</dbReference>
<dbReference type="SMART" id="SM00487">
    <property type="entry name" value="DEXDc"/>
    <property type="match status" value="1"/>
</dbReference>
<evidence type="ECO:0000256" key="6">
    <source>
        <dbReference type="ARBA" id="ARBA00034808"/>
    </source>
</evidence>
<evidence type="ECO:0000259" key="9">
    <source>
        <dbReference type="PROSITE" id="PS50014"/>
    </source>
</evidence>
<keyword evidence="12" id="KW-1185">Reference proteome</keyword>
<dbReference type="Pfam" id="PF00270">
    <property type="entry name" value="DEAD"/>
    <property type="match status" value="1"/>
</dbReference>
<dbReference type="PROSITE" id="PS50014">
    <property type="entry name" value="BROMODOMAIN_2"/>
    <property type="match status" value="1"/>
</dbReference>
<evidence type="ECO:0000256" key="5">
    <source>
        <dbReference type="ARBA" id="ARBA00034617"/>
    </source>
</evidence>
<dbReference type="GO" id="GO:0005737">
    <property type="term" value="C:cytoplasm"/>
    <property type="evidence" value="ECO:0007669"/>
    <property type="project" value="TreeGrafter"/>
</dbReference>
<feature type="domain" description="Helicase ATP-binding" evidence="10">
    <location>
        <begin position="38"/>
        <end position="212"/>
    </location>
</feature>
<dbReference type="InterPro" id="IPR014001">
    <property type="entry name" value="Helicase_ATP-bd"/>
</dbReference>
<dbReference type="Gene3D" id="3.40.50.300">
    <property type="entry name" value="P-loop containing nucleotide triphosphate hydrolases"/>
    <property type="match status" value="1"/>
</dbReference>
<dbReference type="Proteomes" id="UP001362999">
    <property type="component" value="Unassembled WGS sequence"/>
</dbReference>
<protein>
    <recommendedName>
        <fullName evidence="6">DNA 3'-5' helicase</fullName>
        <ecNumber evidence="6">5.6.2.4</ecNumber>
    </recommendedName>
</protein>
<dbReference type="GO" id="GO:0005524">
    <property type="term" value="F:ATP binding"/>
    <property type="evidence" value="ECO:0007669"/>
    <property type="project" value="InterPro"/>
</dbReference>
<comment type="caution">
    <text evidence="11">The sequence shown here is derived from an EMBL/GenBank/DDBJ whole genome shotgun (WGS) entry which is preliminary data.</text>
</comment>
<organism evidence="11 12">
    <name type="scientific">Favolaschia claudopus</name>
    <dbReference type="NCBI Taxonomy" id="2862362"/>
    <lineage>
        <taxon>Eukaryota</taxon>
        <taxon>Fungi</taxon>
        <taxon>Dikarya</taxon>
        <taxon>Basidiomycota</taxon>
        <taxon>Agaricomycotina</taxon>
        <taxon>Agaricomycetes</taxon>
        <taxon>Agaricomycetidae</taxon>
        <taxon>Agaricales</taxon>
        <taxon>Marasmiineae</taxon>
        <taxon>Mycenaceae</taxon>
        <taxon>Favolaschia</taxon>
    </lineage>
</organism>
<dbReference type="AlphaFoldDB" id="A0AAV9YZJ9"/>
<comment type="similarity">
    <text evidence="1">Belongs to the helicase family. RecQ subfamily.</text>
</comment>
<proteinExistence type="inferred from homology"/>
<dbReference type="PROSITE" id="PS51192">
    <property type="entry name" value="HELICASE_ATP_BIND_1"/>
    <property type="match status" value="1"/>
</dbReference>
<evidence type="ECO:0000256" key="3">
    <source>
        <dbReference type="ARBA" id="ARBA00023125"/>
    </source>
</evidence>
<dbReference type="InterPro" id="IPR001487">
    <property type="entry name" value="Bromodomain"/>
</dbReference>
<dbReference type="GO" id="GO:0009378">
    <property type="term" value="F:four-way junction helicase activity"/>
    <property type="evidence" value="ECO:0007669"/>
    <property type="project" value="TreeGrafter"/>
</dbReference>
<dbReference type="Gene3D" id="1.20.920.10">
    <property type="entry name" value="Bromodomain-like"/>
    <property type="match status" value="1"/>
</dbReference>
<evidence type="ECO:0000256" key="2">
    <source>
        <dbReference type="ARBA" id="ARBA00023117"/>
    </source>
</evidence>
<dbReference type="GO" id="GO:0006325">
    <property type="term" value="P:chromatin organization"/>
    <property type="evidence" value="ECO:0007669"/>
    <property type="project" value="UniProtKB-ARBA"/>
</dbReference>
<dbReference type="InterPro" id="IPR011545">
    <property type="entry name" value="DEAD/DEAH_box_helicase_dom"/>
</dbReference>
<dbReference type="PANTHER" id="PTHR13710">
    <property type="entry name" value="DNA HELICASE RECQ FAMILY MEMBER"/>
    <property type="match status" value="1"/>
</dbReference>
<evidence type="ECO:0000313" key="11">
    <source>
        <dbReference type="EMBL" id="KAK6966367.1"/>
    </source>
</evidence>
<keyword evidence="11" id="KW-0378">Hydrolase</keyword>
<dbReference type="SUPFAM" id="SSF52540">
    <property type="entry name" value="P-loop containing nucleoside triphosphate hydrolases"/>
    <property type="match status" value="1"/>
</dbReference>
<evidence type="ECO:0000256" key="4">
    <source>
        <dbReference type="ARBA" id="ARBA00023235"/>
    </source>
</evidence>
<evidence type="ECO:0000256" key="1">
    <source>
        <dbReference type="ARBA" id="ARBA00005446"/>
    </source>
</evidence>
<dbReference type="GO" id="GO:0016787">
    <property type="term" value="F:hydrolase activity"/>
    <property type="evidence" value="ECO:0007669"/>
    <property type="project" value="UniProtKB-KW"/>
</dbReference>
<dbReference type="GO" id="GO:0003677">
    <property type="term" value="F:DNA binding"/>
    <property type="evidence" value="ECO:0007669"/>
    <property type="project" value="UniProtKB-KW"/>
</dbReference>
<feature type="domain" description="Bromo" evidence="9">
    <location>
        <begin position="612"/>
        <end position="664"/>
    </location>
</feature>
<evidence type="ECO:0000256" key="7">
    <source>
        <dbReference type="PROSITE-ProRule" id="PRU00035"/>
    </source>
</evidence>
<sequence length="696" mass="78575">MAFRPVLQLDPQRVENTNELLCRLWNVPCLRVHQELAGSNMVKGINTVLDVPTGGGRTLAFWWPLLYHWSPENDDERFRKNLLVISPLVALMEEQAQDPTKRGIPALEESLKDFGNNKFRVAFVSSELAVGRSFHEHVLKSAPFQQNNIGLIIDEAHAIDEWGTEDFRSEYNELPTLLKRMPTGVPIMMASATLPPLLLTSIVNKLGIASNYQHLAFSNQKGNVALSIRIMQHAQGSYADHFTLFSRYIASPAFPQTIIYANSRKEAEDIQDFFRPGMDFSGIKRVILWREPRTFLSLIQKAGRCHLAHLEAEGENVDEDEEGDAEDAPEAAEGQQMDREVAVEGDDEEEGEASGAVTGRRRGQKRAASSAYEARDRQFLSRFVVTALCRQKPWDTYFENEKKALIFQPPPGARCCDNCEPDLFPVDIVRVVQPVRDKPGRGSKPTEELTTALINGLRAWRQVAVERDFPQQLIVTGKVILPNKIVEKIAERPRAVTTPHIFFSAIEWKWGTHDDCRYRKEVVAAVHAILVDHPDEEEEKGEAARREKALDQLLAVADKQRREKLRAVFQECWDAVADVKTGNFVSRGRGADKHLEAELRCQAFMALPRKTYYEIIQEPISMATIKRLSNSANGGYTSLGEYTAAWHKMFSNARTFNIEDSPIYNKSLLLEAVFERALREAAAKHGLDADLLSDTV</sequence>
<dbReference type="Pfam" id="PF00439">
    <property type="entry name" value="Bromodomain"/>
    <property type="match status" value="1"/>
</dbReference>
<feature type="compositionally biased region" description="Acidic residues" evidence="8">
    <location>
        <begin position="343"/>
        <end position="352"/>
    </location>
</feature>
<accession>A0AAV9YZJ9</accession>
<dbReference type="GO" id="GO:0006281">
    <property type="term" value="P:DNA repair"/>
    <property type="evidence" value="ECO:0007669"/>
    <property type="project" value="TreeGrafter"/>
</dbReference>
<dbReference type="InterPro" id="IPR036427">
    <property type="entry name" value="Bromodomain-like_sf"/>
</dbReference>
<dbReference type="SMART" id="SM00297">
    <property type="entry name" value="BROMO"/>
    <property type="match status" value="1"/>
</dbReference>
<evidence type="ECO:0000256" key="8">
    <source>
        <dbReference type="SAM" id="MobiDB-lite"/>
    </source>
</evidence>
<dbReference type="GO" id="GO:0005694">
    <property type="term" value="C:chromosome"/>
    <property type="evidence" value="ECO:0007669"/>
    <property type="project" value="TreeGrafter"/>
</dbReference>
<gene>
    <name evidence="11" type="ORF">R3P38DRAFT_3338004</name>
</gene>
<comment type="catalytic activity">
    <reaction evidence="5">
        <text>Couples ATP hydrolysis with the unwinding of duplex DNA by translocating in the 3'-5' direction.</text>
        <dbReference type="EC" id="5.6.2.4"/>
    </reaction>
</comment>
<dbReference type="EMBL" id="JAWWNJ010000280">
    <property type="protein sequence ID" value="KAK6966367.1"/>
    <property type="molecule type" value="Genomic_DNA"/>
</dbReference>
<evidence type="ECO:0000313" key="12">
    <source>
        <dbReference type="Proteomes" id="UP001362999"/>
    </source>
</evidence>
<dbReference type="GO" id="GO:0043138">
    <property type="term" value="F:3'-5' DNA helicase activity"/>
    <property type="evidence" value="ECO:0007669"/>
    <property type="project" value="UniProtKB-EC"/>
</dbReference>
<keyword evidence="2 7" id="KW-0103">Bromodomain</keyword>
<dbReference type="EC" id="5.6.2.4" evidence="6"/>
<evidence type="ECO:0000259" key="10">
    <source>
        <dbReference type="PROSITE" id="PS51192"/>
    </source>
</evidence>
<feature type="compositionally biased region" description="Acidic residues" evidence="8">
    <location>
        <begin position="313"/>
        <end position="330"/>
    </location>
</feature>
<reference evidence="11 12" key="1">
    <citation type="journal article" date="2024" name="J Genomics">
        <title>Draft genome sequencing and assembly of Favolaschia claudopus CIRM-BRFM 2984 isolated from oak limbs.</title>
        <authorList>
            <person name="Navarro D."/>
            <person name="Drula E."/>
            <person name="Chaduli D."/>
            <person name="Cazenave R."/>
            <person name="Ahrendt S."/>
            <person name="Wang J."/>
            <person name="Lipzen A."/>
            <person name="Daum C."/>
            <person name="Barry K."/>
            <person name="Grigoriev I.V."/>
            <person name="Favel A."/>
            <person name="Rosso M.N."/>
            <person name="Martin F."/>
        </authorList>
    </citation>
    <scope>NUCLEOTIDE SEQUENCE [LARGE SCALE GENOMIC DNA]</scope>
    <source>
        <strain evidence="11 12">CIRM-BRFM 2984</strain>
    </source>
</reference>
<keyword evidence="4" id="KW-0413">Isomerase</keyword>
<keyword evidence="3" id="KW-0238">DNA-binding</keyword>
<dbReference type="PANTHER" id="PTHR13710:SF105">
    <property type="entry name" value="ATP-DEPENDENT DNA HELICASE Q1"/>
    <property type="match status" value="1"/>
</dbReference>
<name>A0AAV9YZJ9_9AGAR</name>
<dbReference type="SUPFAM" id="SSF47370">
    <property type="entry name" value="Bromodomain"/>
    <property type="match status" value="1"/>
</dbReference>
<feature type="region of interest" description="Disordered" evidence="8">
    <location>
        <begin position="313"/>
        <end position="369"/>
    </location>
</feature>
<dbReference type="GO" id="GO:0006310">
    <property type="term" value="P:DNA recombination"/>
    <property type="evidence" value="ECO:0007669"/>
    <property type="project" value="TreeGrafter"/>
</dbReference>